<dbReference type="OrthoDB" id="202825at2759"/>
<feature type="compositionally biased region" description="Basic and acidic residues" evidence="1">
    <location>
        <begin position="514"/>
        <end position="527"/>
    </location>
</feature>
<dbReference type="GO" id="GO:0043596">
    <property type="term" value="C:nuclear replication fork"/>
    <property type="evidence" value="ECO:0007669"/>
    <property type="project" value="TreeGrafter"/>
</dbReference>
<evidence type="ECO:0000313" key="3">
    <source>
        <dbReference type="Proteomes" id="UP000232875"/>
    </source>
</evidence>
<feature type="compositionally biased region" description="Polar residues" evidence="1">
    <location>
        <begin position="465"/>
        <end position="479"/>
    </location>
</feature>
<sequence>MLTKQGSLTRRTRRDIGMDHCGRNVISTAASRGVAELKTQCNSKIEYARARAQQMQQPSYSTLAASASSIQERDKEHRVRRETNEALRASRGSVFGQKATVPIRNERLELVEALERGPHEFTPPNDDPEFALYEPNSRMRVRNRQVSHAQLQQYLECRYIVNIGTLYNLAGRTGKSLSEYQSANDRTMDGDVEVPLYGDWVLFAVMGEKSAMKYTAGRVDDTQNEASPRGSDAFARENPTKPARKFFSCKLLNLSTDVIETHRAMPGHCMLTMMLFESKETHSNADGTTRFSGGSGGAFEKLWKERDGMLLAILNPRIMKPRRNDASKNLTITPSGALGISGLDADVAPARTYVVNPSREILSVNDPRTASYNVEARYGRGRAEKEQRKRKQEADAHLGDKVQASNSKQQAKPCAAAPRRARKPGLTETRNAEEKFLAEVDQNSLAAKTLRIAQATLRGEFKPGQKNSRQRSSNDPGRALQNSDVAARLLSRHQATGDALPQARLRGKKFRSNVLDRDGPASRHVQELEEDDDNDLIII</sequence>
<evidence type="ECO:0000313" key="2">
    <source>
        <dbReference type="EMBL" id="PKI83091.1"/>
    </source>
</evidence>
<dbReference type="InterPro" id="IPR040184">
    <property type="entry name" value="Mcm10"/>
</dbReference>
<evidence type="ECO:0000256" key="1">
    <source>
        <dbReference type="SAM" id="MobiDB-lite"/>
    </source>
</evidence>
<feature type="compositionally biased region" description="Low complexity" evidence="1">
    <location>
        <begin position="408"/>
        <end position="418"/>
    </location>
</feature>
<gene>
    <name evidence="2" type="ORF">MVES_003104</name>
</gene>
<dbReference type="GO" id="GO:0003697">
    <property type="term" value="F:single-stranded DNA binding"/>
    <property type="evidence" value="ECO:0007669"/>
    <property type="project" value="InterPro"/>
</dbReference>
<feature type="region of interest" description="Disordered" evidence="1">
    <location>
        <begin position="375"/>
        <end position="428"/>
    </location>
</feature>
<dbReference type="InterPro" id="IPR012340">
    <property type="entry name" value="NA-bd_OB-fold"/>
</dbReference>
<accession>A0A2N1J958</accession>
<dbReference type="AlphaFoldDB" id="A0A2N1J958"/>
<feature type="compositionally biased region" description="Basic and acidic residues" evidence="1">
    <location>
        <begin position="377"/>
        <end position="400"/>
    </location>
</feature>
<feature type="region of interest" description="Disordered" evidence="1">
    <location>
        <begin position="457"/>
        <end position="479"/>
    </location>
</feature>
<dbReference type="GO" id="GO:0006270">
    <property type="term" value="P:DNA replication initiation"/>
    <property type="evidence" value="ECO:0007669"/>
    <property type="project" value="InterPro"/>
</dbReference>
<feature type="region of interest" description="Disordered" evidence="1">
    <location>
        <begin position="511"/>
        <end position="534"/>
    </location>
</feature>
<dbReference type="Proteomes" id="UP000232875">
    <property type="component" value="Unassembled WGS sequence"/>
</dbReference>
<dbReference type="Gene3D" id="2.40.50.140">
    <property type="entry name" value="Nucleic acid-binding proteins"/>
    <property type="match status" value="1"/>
</dbReference>
<dbReference type="GO" id="GO:0003688">
    <property type="term" value="F:DNA replication origin binding"/>
    <property type="evidence" value="ECO:0007669"/>
    <property type="project" value="TreeGrafter"/>
</dbReference>
<dbReference type="STRING" id="2020962.A0A2N1J958"/>
<organism evidence="2 3">
    <name type="scientific">Malassezia vespertilionis</name>
    <dbReference type="NCBI Taxonomy" id="2020962"/>
    <lineage>
        <taxon>Eukaryota</taxon>
        <taxon>Fungi</taxon>
        <taxon>Dikarya</taxon>
        <taxon>Basidiomycota</taxon>
        <taxon>Ustilaginomycotina</taxon>
        <taxon>Malasseziomycetes</taxon>
        <taxon>Malasseziales</taxon>
        <taxon>Malasseziaceae</taxon>
        <taxon>Malassezia</taxon>
    </lineage>
</organism>
<keyword evidence="3" id="KW-1185">Reference proteome</keyword>
<dbReference type="PANTHER" id="PTHR13454">
    <property type="entry name" value="PROTEIN MCM10 HOMOLOG"/>
    <property type="match status" value="1"/>
</dbReference>
<reference evidence="2 3" key="1">
    <citation type="submission" date="2017-10" db="EMBL/GenBank/DDBJ databases">
        <title>A novel species of cold-tolerant Malassezia isolated from bats.</title>
        <authorList>
            <person name="Lorch J.M."/>
            <person name="Palmer J.M."/>
            <person name="Vanderwolf K.J."/>
            <person name="Schmidt K.Z."/>
            <person name="Verant M.L."/>
            <person name="Weller T.J."/>
            <person name="Blehert D.S."/>
        </authorList>
    </citation>
    <scope>NUCLEOTIDE SEQUENCE [LARGE SCALE GENOMIC DNA]</scope>
    <source>
        <strain evidence="2 3">NWHC:44797-103</strain>
    </source>
</reference>
<proteinExistence type="predicted"/>
<dbReference type="PANTHER" id="PTHR13454:SF11">
    <property type="entry name" value="PROTEIN MCM10 HOMOLOG"/>
    <property type="match status" value="1"/>
</dbReference>
<protein>
    <submittedName>
        <fullName evidence="2">Uncharacterized protein</fullName>
    </submittedName>
</protein>
<name>A0A2N1J958_9BASI</name>
<dbReference type="EMBL" id="KZ454992">
    <property type="protein sequence ID" value="PKI83091.1"/>
    <property type="molecule type" value="Genomic_DNA"/>
</dbReference>